<dbReference type="InterPro" id="IPR032466">
    <property type="entry name" value="Metal_Hydrolase"/>
</dbReference>
<evidence type="ECO:0000313" key="7">
    <source>
        <dbReference type="EMBL" id="QDZ01890.1"/>
    </source>
</evidence>
<dbReference type="GO" id="GO:0046872">
    <property type="term" value="F:metal ion binding"/>
    <property type="evidence" value="ECO:0007669"/>
    <property type="project" value="UniProtKB-KW"/>
</dbReference>
<protein>
    <submittedName>
        <fullName evidence="7">Formimidoylglutamate deiminase</fullName>
        <ecNumber evidence="7">3.5.3.13</ecNumber>
    </submittedName>
</protein>
<dbReference type="InterPro" id="IPR055156">
    <property type="entry name" value="HutF-like_N"/>
</dbReference>
<dbReference type="KEGG" id="niy:FQ775_16740"/>
<evidence type="ECO:0000259" key="5">
    <source>
        <dbReference type="Pfam" id="PF01979"/>
    </source>
</evidence>
<dbReference type="InterPro" id="IPR006680">
    <property type="entry name" value="Amidohydro-rel"/>
</dbReference>
<proteinExistence type="predicted"/>
<dbReference type="GO" id="GO:0019239">
    <property type="term" value="F:deaminase activity"/>
    <property type="evidence" value="ECO:0007669"/>
    <property type="project" value="TreeGrafter"/>
</dbReference>
<dbReference type="EC" id="3.5.3.13" evidence="7"/>
<gene>
    <name evidence="7" type="ORF">FQ775_16740</name>
</gene>
<dbReference type="SUPFAM" id="SSF51338">
    <property type="entry name" value="Composite domain of metallo-dependent hydrolases"/>
    <property type="match status" value="1"/>
</dbReference>
<evidence type="ECO:0000313" key="8">
    <source>
        <dbReference type="Proteomes" id="UP000321389"/>
    </source>
</evidence>
<accession>A0A5B8L2K5</accession>
<dbReference type="PANTHER" id="PTHR11271">
    <property type="entry name" value="GUANINE DEAMINASE"/>
    <property type="match status" value="1"/>
</dbReference>
<evidence type="ECO:0000256" key="1">
    <source>
        <dbReference type="ARBA" id="ARBA00001947"/>
    </source>
</evidence>
<dbReference type="OrthoDB" id="9796020at2"/>
<dbReference type="InterPro" id="IPR010252">
    <property type="entry name" value="HutF"/>
</dbReference>
<keyword evidence="3 7" id="KW-0378">Hydrolase</keyword>
<dbReference type="NCBIfam" id="TIGR02022">
    <property type="entry name" value="hutF"/>
    <property type="match status" value="1"/>
</dbReference>
<dbReference type="NCBIfam" id="NF006684">
    <property type="entry name" value="PRK09229.1-5"/>
    <property type="match status" value="1"/>
</dbReference>
<dbReference type="InterPro" id="IPR011059">
    <property type="entry name" value="Metal-dep_hydrolase_composite"/>
</dbReference>
<organism evidence="7 8">
    <name type="scientific">Nitratireductor mangrovi</name>
    <dbReference type="NCBI Taxonomy" id="2599600"/>
    <lineage>
        <taxon>Bacteria</taxon>
        <taxon>Pseudomonadati</taxon>
        <taxon>Pseudomonadota</taxon>
        <taxon>Alphaproteobacteria</taxon>
        <taxon>Hyphomicrobiales</taxon>
        <taxon>Phyllobacteriaceae</taxon>
        <taxon>Nitratireductor</taxon>
    </lineage>
</organism>
<evidence type="ECO:0000259" key="6">
    <source>
        <dbReference type="Pfam" id="PF22429"/>
    </source>
</evidence>
<comment type="cofactor">
    <cofactor evidence="1">
        <name>Zn(2+)</name>
        <dbReference type="ChEBI" id="CHEBI:29105"/>
    </cofactor>
</comment>
<evidence type="ECO:0000256" key="4">
    <source>
        <dbReference type="ARBA" id="ARBA00022833"/>
    </source>
</evidence>
<name>A0A5B8L2K5_9HYPH</name>
<dbReference type="PANTHER" id="PTHR11271:SF48">
    <property type="entry name" value="AMIDOHYDROLASE-RELATED DOMAIN-CONTAINING PROTEIN"/>
    <property type="match status" value="1"/>
</dbReference>
<feature type="domain" description="Formimidoylglutamate deiminase N-terminal" evidence="6">
    <location>
        <begin position="1"/>
        <end position="41"/>
    </location>
</feature>
<dbReference type="SUPFAM" id="SSF51556">
    <property type="entry name" value="Metallo-dependent hydrolases"/>
    <property type="match status" value="1"/>
</dbReference>
<dbReference type="Pfam" id="PF22429">
    <property type="entry name" value="HutF_N"/>
    <property type="match status" value="1"/>
</dbReference>
<sequence length="456" mass="48762">MATIFARRALTGKVWQADVVVEIAADGRIADVSSGVHPGADNVSVDVLLPAPANLHSHTFQRAMAGLSEARGPSVHDSFWTWREIMYRFLDILSPEEIEAIAALAFMEMQEAGFAAAAEFHYLHHRPRGLPYDDLGELSARIAAAAGETGIGLTLLPVHYAQGGVDGRPLGGGQLRFGNDLDRYMKLADQAAGLAASLPADAATGLAPHSLRAVGASDLKHLAEHRGTQPFHMHIAEQEKELEETLAAYGARPVEWLLDNVAVDHRWCLIHCTHMQPAETEGLAASGAVAGLCPVTEANLGDGIFDGARFLAAGGAFGIGSDSNIRITVAGELRQLEYSQRLRDRLRVVLAGAGESSGRKLYDTALAGGARALGRQAGAIAPGMWADLVALDLSRSSLFGLDADRFLDGWLFAGGNDAVSDVWSAGRHMVRDGRHVRRDAITARYRKCMNAVMARL</sequence>
<dbReference type="GO" id="GO:0050416">
    <property type="term" value="F:formimidoylglutamate deiminase activity"/>
    <property type="evidence" value="ECO:0007669"/>
    <property type="project" value="UniProtKB-EC"/>
</dbReference>
<evidence type="ECO:0000256" key="2">
    <source>
        <dbReference type="ARBA" id="ARBA00022723"/>
    </source>
</evidence>
<keyword evidence="4" id="KW-0862">Zinc</keyword>
<feature type="domain" description="Amidohydrolase-related" evidence="5">
    <location>
        <begin position="48"/>
        <end position="426"/>
    </location>
</feature>
<dbReference type="EMBL" id="CP042301">
    <property type="protein sequence ID" value="QDZ01890.1"/>
    <property type="molecule type" value="Genomic_DNA"/>
</dbReference>
<dbReference type="Gene3D" id="2.30.40.10">
    <property type="entry name" value="Urease, subunit C, domain 1"/>
    <property type="match status" value="1"/>
</dbReference>
<dbReference type="Gene3D" id="3.20.20.140">
    <property type="entry name" value="Metal-dependent hydrolases"/>
    <property type="match status" value="1"/>
</dbReference>
<dbReference type="AlphaFoldDB" id="A0A5B8L2K5"/>
<dbReference type="Pfam" id="PF01979">
    <property type="entry name" value="Amidohydro_1"/>
    <property type="match status" value="1"/>
</dbReference>
<dbReference type="GO" id="GO:0005829">
    <property type="term" value="C:cytosol"/>
    <property type="evidence" value="ECO:0007669"/>
    <property type="project" value="TreeGrafter"/>
</dbReference>
<dbReference type="RefSeq" id="WP_146300531.1">
    <property type="nucleotide sequence ID" value="NZ_CP042301.2"/>
</dbReference>
<evidence type="ECO:0000256" key="3">
    <source>
        <dbReference type="ARBA" id="ARBA00022801"/>
    </source>
</evidence>
<dbReference type="InterPro" id="IPR051607">
    <property type="entry name" value="Metallo-dep_hydrolases"/>
</dbReference>
<reference evidence="7" key="1">
    <citation type="submission" date="2020-04" db="EMBL/GenBank/DDBJ databases">
        <title>Nitratireductor sp. nov. isolated from mangrove soil.</title>
        <authorList>
            <person name="Ye Y."/>
        </authorList>
    </citation>
    <scope>NUCLEOTIDE SEQUENCE</scope>
    <source>
        <strain evidence="7">SY7</strain>
    </source>
</reference>
<dbReference type="Proteomes" id="UP000321389">
    <property type="component" value="Chromosome"/>
</dbReference>
<keyword evidence="8" id="KW-1185">Reference proteome</keyword>
<keyword evidence="2" id="KW-0479">Metal-binding</keyword>